<dbReference type="AlphaFoldDB" id="A0A1H8TIC2"/>
<accession>A0A1H8TIC2</accession>
<dbReference type="Proteomes" id="UP000199126">
    <property type="component" value="Unassembled WGS sequence"/>
</dbReference>
<gene>
    <name evidence="1" type="ORF">SAMN04487948_10748</name>
</gene>
<dbReference type="EMBL" id="FODV01000007">
    <property type="protein sequence ID" value="SEO90303.1"/>
    <property type="molecule type" value="Genomic_DNA"/>
</dbReference>
<dbReference type="OrthoDB" id="350778at2157"/>
<organism evidence="1 2">
    <name type="scientific">Halogranum amylolyticum</name>
    <dbReference type="NCBI Taxonomy" id="660520"/>
    <lineage>
        <taxon>Archaea</taxon>
        <taxon>Methanobacteriati</taxon>
        <taxon>Methanobacteriota</taxon>
        <taxon>Stenosarchaea group</taxon>
        <taxon>Halobacteria</taxon>
        <taxon>Halobacteriales</taxon>
        <taxon>Haloferacaceae</taxon>
    </lineage>
</organism>
<keyword evidence="2" id="KW-1185">Reference proteome</keyword>
<reference evidence="2" key="1">
    <citation type="submission" date="2016-10" db="EMBL/GenBank/DDBJ databases">
        <authorList>
            <person name="Varghese N."/>
            <person name="Submissions S."/>
        </authorList>
    </citation>
    <scope>NUCLEOTIDE SEQUENCE [LARGE SCALE GENOMIC DNA]</scope>
    <source>
        <strain evidence="2">CGMCC 1.10121</strain>
    </source>
</reference>
<protein>
    <submittedName>
        <fullName evidence="1">Uncharacterized protein</fullName>
    </submittedName>
</protein>
<dbReference type="RefSeq" id="WP_089825174.1">
    <property type="nucleotide sequence ID" value="NZ_FODV01000007.1"/>
</dbReference>
<evidence type="ECO:0000313" key="2">
    <source>
        <dbReference type="Proteomes" id="UP000199126"/>
    </source>
</evidence>
<proteinExistence type="predicted"/>
<name>A0A1H8TIC2_9EURY</name>
<evidence type="ECO:0000313" key="1">
    <source>
        <dbReference type="EMBL" id="SEO90303.1"/>
    </source>
</evidence>
<sequence length="76" mass="8590">MSKEVATRDAAIEITEAFADSECVGRFGEITEVAERDTVRLVEFQTHTLSETYTHRIRITTSVGNVVTHDRSSRFD</sequence>